<evidence type="ECO:0000256" key="2">
    <source>
        <dbReference type="SAM" id="SignalP"/>
    </source>
</evidence>
<organism evidence="3 4">
    <name type="scientific">Tahibacter aquaticus</name>
    <dbReference type="NCBI Taxonomy" id="520092"/>
    <lineage>
        <taxon>Bacteria</taxon>
        <taxon>Pseudomonadati</taxon>
        <taxon>Pseudomonadota</taxon>
        <taxon>Gammaproteobacteria</taxon>
        <taxon>Lysobacterales</taxon>
        <taxon>Rhodanobacteraceae</taxon>
        <taxon>Tahibacter</taxon>
    </lineage>
</organism>
<feature type="chain" id="PRO_5020851085" evidence="2">
    <location>
        <begin position="21"/>
        <end position="158"/>
    </location>
</feature>
<dbReference type="EMBL" id="SNZH01000002">
    <property type="protein sequence ID" value="TDR47554.1"/>
    <property type="molecule type" value="Genomic_DNA"/>
</dbReference>
<proteinExistence type="predicted"/>
<comment type="caution">
    <text evidence="3">The sequence shown here is derived from an EMBL/GenBank/DDBJ whole genome shotgun (WGS) entry which is preliminary data.</text>
</comment>
<sequence length="158" mass="16720">MANLLLIALLCLALAGFACAAAWSSGEPTHARRWDAAFALVVGLAATELVLLASPLALLFPVVALLGLPLPMLVGPFWWRSRHGRQLWTWRRWLLQLVPGTALLISGLLTFGGPAALSWSTSQLPSVALVIGAAVLNLAAGAAGNLRIGARRLRMGLR</sequence>
<evidence type="ECO:0000313" key="3">
    <source>
        <dbReference type="EMBL" id="TDR47554.1"/>
    </source>
</evidence>
<keyword evidence="1" id="KW-0472">Membrane</keyword>
<keyword evidence="1" id="KW-0812">Transmembrane</keyword>
<protein>
    <submittedName>
        <fullName evidence="3">Uncharacterized protein</fullName>
    </submittedName>
</protein>
<feature type="signal peptide" evidence="2">
    <location>
        <begin position="1"/>
        <end position="20"/>
    </location>
</feature>
<dbReference type="RefSeq" id="WP_133817273.1">
    <property type="nucleotide sequence ID" value="NZ_SNZH01000002.1"/>
</dbReference>
<keyword evidence="2" id="KW-0732">Signal</keyword>
<feature type="transmembrane region" description="Helical" evidence="1">
    <location>
        <begin position="124"/>
        <end position="148"/>
    </location>
</feature>
<evidence type="ECO:0000256" key="1">
    <source>
        <dbReference type="SAM" id="Phobius"/>
    </source>
</evidence>
<dbReference type="AlphaFoldDB" id="A0A4R6Z753"/>
<keyword evidence="1" id="KW-1133">Transmembrane helix</keyword>
<gene>
    <name evidence="3" type="ORF">DFR29_102214</name>
</gene>
<dbReference type="Proteomes" id="UP000295293">
    <property type="component" value="Unassembled WGS sequence"/>
</dbReference>
<accession>A0A4R6Z753</accession>
<keyword evidence="4" id="KW-1185">Reference proteome</keyword>
<reference evidence="3 4" key="1">
    <citation type="submission" date="2019-03" db="EMBL/GenBank/DDBJ databases">
        <title>Genomic Encyclopedia of Type Strains, Phase IV (KMG-IV): sequencing the most valuable type-strain genomes for metagenomic binning, comparative biology and taxonomic classification.</title>
        <authorList>
            <person name="Goeker M."/>
        </authorList>
    </citation>
    <scope>NUCLEOTIDE SEQUENCE [LARGE SCALE GENOMIC DNA]</scope>
    <source>
        <strain evidence="3 4">DSM 21667</strain>
    </source>
</reference>
<evidence type="ECO:0000313" key="4">
    <source>
        <dbReference type="Proteomes" id="UP000295293"/>
    </source>
</evidence>
<name>A0A4R6Z753_9GAMM</name>
<feature type="transmembrane region" description="Helical" evidence="1">
    <location>
        <begin position="36"/>
        <end position="69"/>
    </location>
</feature>
<feature type="transmembrane region" description="Helical" evidence="1">
    <location>
        <begin position="90"/>
        <end position="112"/>
    </location>
</feature>